<dbReference type="SMART" id="SM01274">
    <property type="entry name" value="malic"/>
    <property type="match status" value="1"/>
</dbReference>
<dbReference type="SUPFAM" id="SSF53223">
    <property type="entry name" value="Aminoacid dehydrogenase-like, N-terminal domain"/>
    <property type="match status" value="1"/>
</dbReference>
<dbReference type="SUPFAM" id="SSF51735">
    <property type="entry name" value="NAD(P)-binding Rossmann-fold domains"/>
    <property type="match status" value="1"/>
</dbReference>
<comment type="similarity">
    <text evidence="2 9">Belongs to the malic enzymes family.</text>
</comment>
<feature type="binding site" evidence="8">
    <location>
        <position position="252"/>
    </location>
    <ligand>
        <name>a divalent metal cation</name>
        <dbReference type="ChEBI" id="CHEBI:60240"/>
    </ligand>
</feature>
<dbReference type="Gene3D" id="3.40.50.720">
    <property type="entry name" value="NAD(P)-binding Rossmann-like Domain"/>
    <property type="match status" value="1"/>
</dbReference>
<evidence type="ECO:0000256" key="4">
    <source>
        <dbReference type="ARBA" id="ARBA00023002"/>
    </source>
</evidence>
<feature type="active site" description="Proton acceptor" evidence="6">
    <location>
        <position position="180"/>
    </location>
</feature>
<dbReference type="RefSeq" id="WP_133683944.1">
    <property type="nucleotide sequence ID" value="NZ_SNZP01000019.1"/>
</dbReference>
<evidence type="ECO:0000259" key="11">
    <source>
        <dbReference type="SMART" id="SM01274"/>
    </source>
</evidence>
<keyword evidence="5" id="KW-0520">NAD</keyword>
<dbReference type="Pfam" id="PF03949">
    <property type="entry name" value="Malic_M"/>
    <property type="match status" value="1"/>
</dbReference>
<dbReference type="FunFam" id="3.40.50.10380:FF:000001">
    <property type="entry name" value="NAD-dependent malic enzyme"/>
    <property type="match status" value="1"/>
</dbReference>
<organism evidence="12 13">
    <name type="scientific">Paludibacterium purpuratum</name>
    <dbReference type="NCBI Taxonomy" id="1144873"/>
    <lineage>
        <taxon>Bacteria</taxon>
        <taxon>Pseudomonadati</taxon>
        <taxon>Pseudomonadota</taxon>
        <taxon>Betaproteobacteria</taxon>
        <taxon>Neisseriales</taxon>
        <taxon>Chromobacteriaceae</taxon>
        <taxon>Paludibacterium</taxon>
    </lineage>
</organism>
<feature type="binding site" evidence="8">
    <location>
        <position position="275"/>
    </location>
    <ligand>
        <name>a divalent metal cation</name>
        <dbReference type="ChEBI" id="CHEBI:60240"/>
    </ligand>
</feature>
<dbReference type="GO" id="GO:0016616">
    <property type="term" value="F:oxidoreductase activity, acting on the CH-OH group of donors, NAD or NADP as acceptor"/>
    <property type="evidence" value="ECO:0007669"/>
    <property type="project" value="InterPro"/>
</dbReference>
<keyword evidence="4" id="KW-0560">Oxidoreductase</keyword>
<dbReference type="InterPro" id="IPR012301">
    <property type="entry name" value="Malic_N_dom"/>
</dbReference>
<dbReference type="InterPro" id="IPR046346">
    <property type="entry name" value="Aminoacid_DH-like_N_sf"/>
</dbReference>
<dbReference type="PRINTS" id="PR00072">
    <property type="entry name" value="MALOXRDTASE"/>
</dbReference>
<feature type="domain" description="Malic enzyme NAD-binding" evidence="10">
    <location>
        <begin position="276"/>
        <end position="539"/>
    </location>
</feature>
<dbReference type="EMBL" id="SNZP01000019">
    <property type="protein sequence ID" value="TDR71457.1"/>
    <property type="molecule type" value="Genomic_DNA"/>
</dbReference>
<dbReference type="InterPro" id="IPR012302">
    <property type="entry name" value="Malic_NAD-bd"/>
</dbReference>
<feature type="domain" description="Malic enzyme N-terminal" evidence="11">
    <location>
        <begin position="86"/>
        <end position="266"/>
    </location>
</feature>
<comment type="cofactor">
    <cofactor evidence="8">
        <name>Mg(2+)</name>
        <dbReference type="ChEBI" id="CHEBI:18420"/>
    </cofactor>
    <cofactor evidence="8">
        <name>Mn(2+)</name>
        <dbReference type="ChEBI" id="CHEBI:29035"/>
    </cofactor>
    <text evidence="8">Divalent metal cations. Prefers magnesium or manganese.</text>
</comment>
<dbReference type="InterPro" id="IPR001891">
    <property type="entry name" value="Malic_OxRdtase"/>
</dbReference>
<evidence type="ECO:0000256" key="3">
    <source>
        <dbReference type="ARBA" id="ARBA00022723"/>
    </source>
</evidence>
<dbReference type="NCBIfam" id="NF010052">
    <property type="entry name" value="PRK13529.1"/>
    <property type="match status" value="1"/>
</dbReference>
<evidence type="ECO:0000256" key="1">
    <source>
        <dbReference type="ARBA" id="ARBA00001936"/>
    </source>
</evidence>
<dbReference type="Pfam" id="PF00390">
    <property type="entry name" value="malic"/>
    <property type="match status" value="1"/>
</dbReference>
<dbReference type="SMART" id="SM00919">
    <property type="entry name" value="Malic_M"/>
    <property type="match status" value="1"/>
</dbReference>
<proteinExistence type="inferred from homology"/>
<reference evidence="12 13" key="1">
    <citation type="submission" date="2019-03" db="EMBL/GenBank/DDBJ databases">
        <title>Genomic Encyclopedia of Type Strains, Phase III (KMG-III): the genomes of soil and plant-associated and newly described type strains.</title>
        <authorList>
            <person name="Whitman W."/>
        </authorList>
    </citation>
    <scope>NUCLEOTIDE SEQUENCE [LARGE SCALE GENOMIC DNA]</scope>
    <source>
        <strain evidence="12 13">CECT 8976</strain>
    </source>
</reference>
<evidence type="ECO:0000313" key="12">
    <source>
        <dbReference type="EMBL" id="TDR71457.1"/>
    </source>
</evidence>
<dbReference type="PIRSF" id="PIRSF000106">
    <property type="entry name" value="ME"/>
    <property type="match status" value="1"/>
</dbReference>
<evidence type="ECO:0000256" key="2">
    <source>
        <dbReference type="ARBA" id="ARBA00008785"/>
    </source>
</evidence>
<dbReference type="InterPro" id="IPR037062">
    <property type="entry name" value="Malic_N_dom_sf"/>
</dbReference>
<name>A0A4R7AY00_9NEIS</name>
<feature type="binding site" evidence="8">
    <location>
        <position position="251"/>
    </location>
    <ligand>
        <name>a divalent metal cation</name>
        <dbReference type="ChEBI" id="CHEBI:60240"/>
    </ligand>
</feature>
<gene>
    <name evidence="12" type="ORF">DFP86_11940</name>
</gene>
<protein>
    <submittedName>
        <fullName evidence="12">NAD-dependent malic enzyme</fullName>
    </submittedName>
</protein>
<dbReference type="GO" id="GO:0046872">
    <property type="term" value="F:metal ion binding"/>
    <property type="evidence" value="ECO:0007669"/>
    <property type="project" value="UniProtKB-KW"/>
</dbReference>
<dbReference type="InterPro" id="IPR036291">
    <property type="entry name" value="NAD(P)-bd_dom_sf"/>
</dbReference>
<keyword evidence="13" id="KW-1185">Reference proteome</keyword>
<keyword evidence="3 8" id="KW-0479">Metal-binding</keyword>
<dbReference type="PANTHER" id="PTHR23406">
    <property type="entry name" value="MALIC ENZYME-RELATED"/>
    <property type="match status" value="1"/>
</dbReference>
<dbReference type="Gene3D" id="3.40.50.10380">
    <property type="entry name" value="Malic enzyme, N-terminal domain"/>
    <property type="match status" value="1"/>
</dbReference>
<comment type="cofactor">
    <cofactor evidence="1">
        <name>Mn(2+)</name>
        <dbReference type="ChEBI" id="CHEBI:29035"/>
    </cofactor>
</comment>
<dbReference type="GO" id="GO:0051287">
    <property type="term" value="F:NAD binding"/>
    <property type="evidence" value="ECO:0007669"/>
    <property type="project" value="InterPro"/>
</dbReference>
<dbReference type="Proteomes" id="UP000295611">
    <property type="component" value="Unassembled WGS sequence"/>
</dbReference>
<dbReference type="PANTHER" id="PTHR23406:SF34">
    <property type="entry name" value="NAD-DEPENDENT MALIC ENZYME, MITOCHONDRIAL"/>
    <property type="match status" value="1"/>
</dbReference>
<dbReference type="GO" id="GO:0004470">
    <property type="term" value="F:malic enzyme activity"/>
    <property type="evidence" value="ECO:0007669"/>
    <property type="project" value="InterPro"/>
</dbReference>
<feature type="binding site" evidence="7">
    <location>
        <position position="426"/>
    </location>
    <ligand>
        <name>(S)-malate</name>
        <dbReference type="ChEBI" id="CHEBI:15589"/>
    </ligand>
</feature>
<dbReference type="AlphaFoldDB" id="A0A4R7AY00"/>
<evidence type="ECO:0000313" key="13">
    <source>
        <dbReference type="Proteomes" id="UP000295611"/>
    </source>
</evidence>
<evidence type="ECO:0000256" key="6">
    <source>
        <dbReference type="PIRSR" id="PIRSR000106-1"/>
    </source>
</evidence>
<evidence type="ECO:0000259" key="10">
    <source>
        <dbReference type="SMART" id="SM00919"/>
    </source>
</evidence>
<feature type="binding site" evidence="7">
    <location>
        <position position="162"/>
    </location>
    <ligand>
        <name>(S)-malate</name>
        <dbReference type="ChEBI" id="CHEBI:15589"/>
    </ligand>
</feature>
<evidence type="ECO:0000256" key="5">
    <source>
        <dbReference type="ARBA" id="ARBA00023027"/>
    </source>
</evidence>
<accession>A0A4R7AY00</accession>
<evidence type="ECO:0000256" key="9">
    <source>
        <dbReference type="RuleBase" id="RU003427"/>
    </source>
</evidence>
<evidence type="ECO:0000256" key="7">
    <source>
        <dbReference type="PIRSR" id="PIRSR000106-2"/>
    </source>
</evidence>
<feature type="binding site" evidence="7">
    <location>
        <position position="470"/>
    </location>
    <ligand>
        <name>(S)-malate</name>
        <dbReference type="ChEBI" id="CHEBI:15589"/>
    </ligand>
</feature>
<evidence type="ECO:0000256" key="8">
    <source>
        <dbReference type="PIRSR" id="PIRSR000106-3"/>
    </source>
</evidence>
<dbReference type="GO" id="GO:0006108">
    <property type="term" value="P:malate metabolic process"/>
    <property type="evidence" value="ECO:0007669"/>
    <property type="project" value="TreeGrafter"/>
</dbReference>
<comment type="caution">
    <text evidence="12">The sequence shown here is derived from an EMBL/GenBank/DDBJ whole genome shotgun (WGS) entry which is preliminary data.</text>
</comment>
<feature type="active site" description="Proton donor" evidence="6">
    <location>
        <position position="109"/>
    </location>
</feature>
<sequence>MGSKFPPVDMPIDAKVKTRLTEQDILADPLLNKGTAFTEEERAELGLHGLLPPNVMTLEEQVSRRMEALRGLPTDFDRYVMLRELQDSNETLYYAVITQHIEEMLPVIYTPTVGAGCQRFSHIYRKPRGLFLSYPHKGLIRKILANPRFDNIEAIVVTDGERILGLGDQGAGGMGIPIGKMALYTACGGLHPATTLPITLDVGTDNQELLADPLYIGWRHARIRGAEYDEFIDEFVSAVKERWPHVLLQWEDFAKNNASRLLEKYRDTLCTFNDDVQGTAAVASGTLLAAINVTGVPVTEQRVVILGGGSAGCGIASLIQNIMVEAGLSAEEAASRFYVVGRAGLMIEGKTDLAKLEPFQRRYVQKATAIEGWDKENDQPSMMDVIKNAKPTVLIGVSGQAGSFTEAMVREMAKHVARPVIFPLSNPTANSEARPADLMAWTEGRVIIGTGSPFPPIERNGRAFKVDQTNNSYIFPGVGAAALALKIPRITDRLFMAAAKSLAELSPARADAEANLLPPVCKLRDVARAVAIGVGKQAIADGQIAPISDAEMAAKIDAKMWEPVYPHVFLAK</sequence>
<dbReference type="OrthoDB" id="3314528at2"/>